<keyword evidence="1" id="KW-0472">Membrane</keyword>
<dbReference type="EMBL" id="AZBU02000001">
    <property type="protein sequence ID" value="TMS32548.1"/>
    <property type="molecule type" value="Genomic_DNA"/>
</dbReference>
<protein>
    <submittedName>
        <fullName evidence="2">Uncharacterized protein</fullName>
    </submittedName>
</protein>
<keyword evidence="1" id="KW-1133">Transmembrane helix</keyword>
<keyword evidence="1" id="KW-0812">Transmembrane</keyword>
<gene>
    <name evidence="2" type="ORF">L596_000373</name>
</gene>
<proteinExistence type="predicted"/>
<accession>A0A4U8UM58</accession>
<dbReference type="Proteomes" id="UP000298663">
    <property type="component" value="Unassembled WGS sequence"/>
</dbReference>
<comment type="caution">
    <text evidence="2">The sequence shown here is derived from an EMBL/GenBank/DDBJ whole genome shotgun (WGS) entry which is preliminary data.</text>
</comment>
<reference evidence="2 3" key="2">
    <citation type="journal article" date="2019" name="G3 (Bethesda)">
        <title>Hybrid Assembly of the Genome of the Entomopathogenic Nematode Steinernema carpocapsae Identifies the X-Chromosome.</title>
        <authorList>
            <person name="Serra L."/>
            <person name="Macchietto M."/>
            <person name="Macias-Munoz A."/>
            <person name="McGill C.J."/>
            <person name="Rodriguez I.M."/>
            <person name="Rodriguez B."/>
            <person name="Murad R."/>
            <person name="Mortazavi A."/>
        </authorList>
    </citation>
    <scope>NUCLEOTIDE SEQUENCE [LARGE SCALE GENOMIC DNA]</scope>
    <source>
        <strain evidence="2 3">ALL</strain>
    </source>
</reference>
<feature type="transmembrane region" description="Helical" evidence="1">
    <location>
        <begin position="20"/>
        <end position="39"/>
    </location>
</feature>
<keyword evidence="3" id="KW-1185">Reference proteome</keyword>
<name>A0A4U8UM58_STECR</name>
<reference evidence="2 3" key="1">
    <citation type="journal article" date="2015" name="Genome Biol.">
        <title>Comparative genomics of Steinernema reveals deeply conserved gene regulatory networks.</title>
        <authorList>
            <person name="Dillman A.R."/>
            <person name="Macchietto M."/>
            <person name="Porter C.F."/>
            <person name="Rogers A."/>
            <person name="Williams B."/>
            <person name="Antoshechkin I."/>
            <person name="Lee M.M."/>
            <person name="Goodwin Z."/>
            <person name="Lu X."/>
            <person name="Lewis E.E."/>
            <person name="Goodrich-Blair H."/>
            <person name="Stock S.P."/>
            <person name="Adams B.J."/>
            <person name="Sternberg P.W."/>
            <person name="Mortazavi A."/>
        </authorList>
    </citation>
    <scope>NUCLEOTIDE SEQUENCE [LARGE SCALE GENOMIC DNA]</scope>
    <source>
        <strain evidence="2 3">ALL</strain>
    </source>
</reference>
<sequence>MITNKNPKDWPAQFSAVNDIGTIFCLLNVLILAQFAEILRRYHRREDLGNPWCQAIGSTFPFLITQSAIIFFGIHWTAAAEMMPTYSIYARVVQRNESFRMS</sequence>
<feature type="transmembrane region" description="Helical" evidence="1">
    <location>
        <begin position="60"/>
        <end position="78"/>
    </location>
</feature>
<evidence type="ECO:0000313" key="3">
    <source>
        <dbReference type="Proteomes" id="UP000298663"/>
    </source>
</evidence>
<evidence type="ECO:0000313" key="2">
    <source>
        <dbReference type="EMBL" id="TMS32548.1"/>
    </source>
</evidence>
<evidence type="ECO:0000256" key="1">
    <source>
        <dbReference type="SAM" id="Phobius"/>
    </source>
</evidence>
<dbReference type="AlphaFoldDB" id="A0A4U8UM58"/>
<organism evidence="2 3">
    <name type="scientific">Steinernema carpocapsae</name>
    <name type="common">Entomopathogenic nematode</name>
    <dbReference type="NCBI Taxonomy" id="34508"/>
    <lineage>
        <taxon>Eukaryota</taxon>
        <taxon>Metazoa</taxon>
        <taxon>Ecdysozoa</taxon>
        <taxon>Nematoda</taxon>
        <taxon>Chromadorea</taxon>
        <taxon>Rhabditida</taxon>
        <taxon>Tylenchina</taxon>
        <taxon>Panagrolaimomorpha</taxon>
        <taxon>Strongyloidoidea</taxon>
        <taxon>Steinernematidae</taxon>
        <taxon>Steinernema</taxon>
    </lineage>
</organism>